<dbReference type="EMBL" id="GGEC01056868">
    <property type="protein sequence ID" value="MBX37352.1"/>
    <property type="molecule type" value="Transcribed_RNA"/>
</dbReference>
<name>A0A2P2N4B9_RHIMU</name>
<evidence type="ECO:0000313" key="1">
    <source>
        <dbReference type="EMBL" id="MBX37352.1"/>
    </source>
</evidence>
<sequence length="35" mass="4076">MMKLSVLKVAFQSQWLYCTCEPPKTNNNIILYNAL</sequence>
<proteinExistence type="predicted"/>
<accession>A0A2P2N4B9</accession>
<organism evidence="1">
    <name type="scientific">Rhizophora mucronata</name>
    <name type="common">Asiatic mangrove</name>
    <dbReference type="NCBI Taxonomy" id="61149"/>
    <lineage>
        <taxon>Eukaryota</taxon>
        <taxon>Viridiplantae</taxon>
        <taxon>Streptophyta</taxon>
        <taxon>Embryophyta</taxon>
        <taxon>Tracheophyta</taxon>
        <taxon>Spermatophyta</taxon>
        <taxon>Magnoliopsida</taxon>
        <taxon>eudicotyledons</taxon>
        <taxon>Gunneridae</taxon>
        <taxon>Pentapetalae</taxon>
        <taxon>rosids</taxon>
        <taxon>fabids</taxon>
        <taxon>Malpighiales</taxon>
        <taxon>Rhizophoraceae</taxon>
        <taxon>Rhizophora</taxon>
    </lineage>
</organism>
<protein>
    <submittedName>
        <fullName evidence="1">Uncharacterized protein</fullName>
    </submittedName>
</protein>
<reference evidence="1" key="1">
    <citation type="submission" date="2018-02" db="EMBL/GenBank/DDBJ databases">
        <title>Rhizophora mucronata_Transcriptome.</title>
        <authorList>
            <person name="Meera S.P."/>
            <person name="Sreeshan A."/>
            <person name="Augustine A."/>
        </authorList>
    </citation>
    <scope>NUCLEOTIDE SEQUENCE</scope>
    <source>
        <tissue evidence="1">Leaf</tissue>
    </source>
</reference>
<dbReference type="AlphaFoldDB" id="A0A2P2N4B9"/>